<feature type="compositionally biased region" description="Low complexity" evidence="2">
    <location>
        <begin position="217"/>
        <end position="231"/>
    </location>
</feature>
<dbReference type="Proteomes" id="UP000245946">
    <property type="component" value="Unassembled WGS sequence"/>
</dbReference>
<feature type="coiled-coil region" evidence="1">
    <location>
        <begin position="714"/>
        <end position="773"/>
    </location>
</feature>
<feature type="compositionally biased region" description="Acidic residues" evidence="2">
    <location>
        <begin position="435"/>
        <end position="444"/>
    </location>
</feature>
<dbReference type="EMBL" id="KZ819283">
    <property type="protein sequence ID" value="PWO01102.1"/>
    <property type="molecule type" value="Genomic_DNA"/>
</dbReference>
<evidence type="ECO:0000256" key="1">
    <source>
        <dbReference type="SAM" id="Coils"/>
    </source>
</evidence>
<gene>
    <name evidence="3" type="ORF">FA09DRAFT_357708</name>
</gene>
<feature type="compositionally biased region" description="Low complexity" evidence="2">
    <location>
        <begin position="376"/>
        <end position="392"/>
    </location>
</feature>
<keyword evidence="1" id="KW-0175">Coiled coil</keyword>
<keyword evidence="4" id="KW-1185">Reference proteome</keyword>
<feature type="compositionally biased region" description="Acidic residues" evidence="2">
    <location>
        <begin position="180"/>
        <end position="189"/>
    </location>
</feature>
<evidence type="ECO:0000256" key="2">
    <source>
        <dbReference type="SAM" id="MobiDB-lite"/>
    </source>
</evidence>
<evidence type="ECO:0000313" key="4">
    <source>
        <dbReference type="Proteomes" id="UP000245946"/>
    </source>
</evidence>
<feature type="compositionally biased region" description="Low complexity" evidence="2">
    <location>
        <begin position="488"/>
        <end position="506"/>
    </location>
</feature>
<name>A0A316ZHW7_9BASI</name>
<organism evidence="3 4">
    <name type="scientific">Tilletiopsis washingtonensis</name>
    <dbReference type="NCBI Taxonomy" id="58919"/>
    <lineage>
        <taxon>Eukaryota</taxon>
        <taxon>Fungi</taxon>
        <taxon>Dikarya</taxon>
        <taxon>Basidiomycota</taxon>
        <taxon>Ustilaginomycotina</taxon>
        <taxon>Exobasidiomycetes</taxon>
        <taxon>Entylomatales</taxon>
        <taxon>Entylomatales incertae sedis</taxon>
        <taxon>Tilletiopsis</taxon>
    </lineage>
</organism>
<feature type="compositionally biased region" description="Basic and acidic residues" evidence="2">
    <location>
        <begin position="346"/>
        <end position="359"/>
    </location>
</feature>
<evidence type="ECO:0000313" key="3">
    <source>
        <dbReference type="EMBL" id="PWO01102.1"/>
    </source>
</evidence>
<sequence length="812" mass="88391">MPSRAPKVKQVWLRHEPSHVQAIIEPRVDDTTPFHIVPRVSEAAANLERSAMLGAELFAPRDAEFNVRVCFLPSAASALDNTYYGPEPESSYVLTVRIYNEDGALEAKSFCSFIHNTLWRTYSINCDLLDTEHHWPLLKHHESDAEQAPLCMGARVECEVRRTVIYGFDDEEGERREREMEEVDHDSDDGPPVATFCWLRKDPSTRTTAVSESPGALSVLSSVSDQLSQSSPTRKKAAPSPAHPKHILVPDSAESSTSNSRSVLSSEEEDSEPSGSPEAPSRRRSPSPFVPPEAARAGSSRKRKPAANARVEKAVPAPSSSTPASQRPKARPSALRTQRGSSGQREAPRPQEPRPEVSRHVVSPSVSSLGASPAKSVSQEASASTSAAAAVAPHLSDDIVSAGIAAAHEQTQRYAPQEAEPVEAESHAAPHEEGEWQDFGDDMNDWPGPSATNGGGGAQDNSGDSVMLSSAPLERTASRLPMVPEPQPAQQQEQPSHSTRSASNSSALEVAAQVLSAPLAARPSGSSHTLHSESPFGQGLPNLSPRARTATRTASTEVYSPQPRPASMLSDARVPLNGAVDNRFASTSFRDHSVLSDARAPSMSAPAQRADSVVAHAAAAAYSNGIKRGESFDELQWQELAALGIKRGESFDELQWQELAALDKHELVSQLLQLKKEYDGEQRLGDGFYQTTMKQREELIRLKESHAREQSRVKEEHASEMRRQASALSRAEAELAALQLSTKETISKLEGELDGTQHELGNARAELRSLRSKVERLETPDRDAVRRKRAEELERLVAEERMEGSSKRLRTG</sequence>
<dbReference type="RefSeq" id="XP_025601380.1">
    <property type="nucleotide sequence ID" value="XM_025744865.1"/>
</dbReference>
<proteinExistence type="predicted"/>
<dbReference type="GeneID" id="37272409"/>
<feature type="compositionally biased region" description="Low complexity" evidence="2">
    <location>
        <begin position="314"/>
        <end position="325"/>
    </location>
</feature>
<dbReference type="AlphaFoldDB" id="A0A316ZHW7"/>
<feature type="compositionally biased region" description="Polar residues" evidence="2">
    <location>
        <begin position="459"/>
        <end position="468"/>
    </location>
</feature>
<reference evidence="3 4" key="1">
    <citation type="journal article" date="2018" name="Mol. Biol. Evol.">
        <title>Broad Genomic Sampling Reveals a Smut Pathogenic Ancestry of the Fungal Clade Ustilaginomycotina.</title>
        <authorList>
            <person name="Kijpornyongpan T."/>
            <person name="Mondo S.J."/>
            <person name="Barry K."/>
            <person name="Sandor L."/>
            <person name="Lee J."/>
            <person name="Lipzen A."/>
            <person name="Pangilinan J."/>
            <person name="LaButti K."/>
            <person name="Hainaut M."/>
            <person name="Henrissat B."/>
            <person name="Grigoriev I.V."/>
            <person name="Spatafora J.W."/>
            <person name="Aime M.C."/>
        </authorList>
    </citation>
    <scope>NUCLEOTIDE SEQUENCE [LARGE SCALE GENOMIC DNA]</scope>
    <source>
        <strain evidence="3 4">MCA 4186</strain>
    </source>
</reference>
<feature type="region of interest" description="Disordered" evidence="2">
    <location>
        <begin position="172"/>
        <end position="574"/>
    </location>
</feature>
<protein>
    <submittedName>
        <fullName evidence="3">Uncharacterized protein</fullName>
    </submittedName>
</protein>
<feature type="compositionally biased region" description="Low complexity" evidence="2">
    <location>
        <begin position="254"/>
        <end position="265"/>
    </location>
</feature>
<accession>A0A316ZHW7</accession>
<feature type="compositionally biased region" description="Basic and acidic residues" evidence="2">
    <location>
        <begin position="424"/>
        <end position="434"/>
    </location>
</feature>